<comment type="caution">
    <text evidence="1">The sequence shown here is derived from an EMBL/GenBank/DDBJ whole genome shotgun (WGS) entry which is preliminary data.</text>
</comment>
<accession>A0AAD1Y3W2</accession>
<reference evidence="1" key="1">
    <citation type="submission" date="2023-07" db="EMBL/GenBank/DDBJ databases">
        <authorList>
            <consortium name="AG Swart"/>
            <person name="Singh M."/>
            <person name="Singh A."/>
            <person name="Seah K."/>
            <person name="Emmerich C."/>
        </authorList>
    </citation>
    <scope>NUCLEOTIDE SEQUENCE</scope>
    <source>
        <strain evidence="1">DP1</strain>
    </source>
</reference>
<name>A0AAD1Y3W2_EUPCR</name>
<sequence>MCCSFLGVLGSLGCGKLVDLFCQGFEMFLAKEICCQKKLRGQRNPLFCVGGQVLVRGYQNLGNNMH</sequence>
<gene>
    <name evidence="1" type="ORF">ECRASSUSDP1_LOCUS25008</name>
</gene>
<organism evidence="1 2">
    <name type="scientific">Euplotes crassus</name>
    <dbReference type="NCBI Taxonomy" id="5936"/>
    <lineage>
        <taxon>Eukaryota</taxon>
        <taxon>Sar</taxon>
        <taxon>Alveolata</taxon>
        <taxon>Ciliophora</taxon>
        <taxon>Intramacronucleata</taxon>
        <taxon>Spirotrichea</taxon>
        <taxon>Hypotrichia</taxon>
        <taxon>Euplotida</taxon>
        <taxon>Euplotidae</taxon>
        <taxon>Moneuplotes</taxon>
    </lineage>
</organism>
<evidence type="ECO:0000313" key="2">
    <source>
        <dbReference type="Proteomes" id="UP001295684"/>
    </source>
</evidence>
<dbReference type="Proteomes" id="UP001295684">
    <property type="component" value="Unassembled WGS sequence"/>
</dbReference>
<protein>
    <submittedName>
        <fullName evidence="1">Uncharacterized protein</fullName>
    </submittedName>
</protein>
<evidence type="ECO:0000313" key="1">
    <source>
        <dbReference type="EMBL" id="CAI2383506.1"/>
    </source>
</evidence>
<dbReference type="EMBL" id="CAMPGE010025781">
    <property type="protein sequence ID" value="CAI2383506.1"/>
    <property type="molecule type" value="Genomic_DNA"/>
</dbReference>
<proteinExistence type="predicted"/>
<dbReference type="AlphaFoldDB" id="A0AAD1Y3W2"/>
<keyword evidence="2" id="KW-1185">Reference proteome</keyword>